<keyword evidence="1" id="KW-0472">Membrane</keyword>
<keyword evidence="3" id="KW-1185">Reference proteome</keyword>
<proteinExistence type="predicted"/>
<keyword evidence="1" id="KW-1133">Transmembrane helix</keyword>
<evidence type="ECO:0000313" key="3">
    <source>
        <dbReference type="Proteomes" id="UP000288429"/>
    </source>
</evidence>
<keyword evidence="1" id="KW-0812">Transmembrane</keyword>
<dbReference type="AlphaFoldDB" id="A0A428V017"/>
<evidence type="ECO:0000313" key="2">
    <source>
        <dbReference type="EMBL" id="RSM19893.1"/>
    </source>
</evidence>
<gene>
    <name evidence="2" type="ORF">CDV31_001251</name>
</gene>
<feature type="transmembrane region" description="Helical" evidence="1">
    <location>
        <begin position="36"/>
        <end position="60"/>
    </location>
</feature>
<protein>
    <submittedName>
        <fullName evidence="2">Uncharacterized protein</fullName>
    </submittedName>
</protein>
<dbReference type="EMBL" id="NIZV01000009">
    <property type="protein sequence ID" value="RSM19893.1"/>
    <property type="molecule type" value="Genomic_DNA"/>
</dbReference>
<comment type="caution">
    <text evidence="2">The sequence shown here is derived from an EMBL/GenBank/DDBJ whole genome shotgun (WGS) entry which is preliminary data.</text>
</comment>
<name>A0A428V017_9HYPO</name>
<reference evidence="2 3" key="1">
    <citation type="submission" date="2017-06" db="EMBL/GenBank/DDBJ databases">
        <title>Cmopartive genomic analysis of Ambrosia Fusariam Clade fungi.</title>
        <authorList>
            <person name="Stajich J.E."/>
            <person name="Carrillo J."/>
            <person name="Kijimoto T."/>
            <person name="Eskalen A."/>
            <person name="O'Donnell K."/>
            <person name="Kasson M."/>
        </authorList>
    </citation>
    <scope>NUCLEOTIDE SEQUENCE [LARGE SCALE GENOMIC DNA]</scope>
    <source>
        <strain evidence="2 3">NRRL 20438</strain>
    </source>
</reference>
<sequence>MTRYTYIPSVSHLIWPPARDLTNIAAREESKNSSTVWAIVAVGLVVTLPILGGGIMKLYWHF</sequence>
<accession>A0A428V017</accession>
<evidence type="ECO:0000256" key="1">
    <source>
        <dbReference type="SAM" id="Phobius"/>
    </source>
</evidence>
<organism evidence="2 3">
    <name type="scientific">Fusarium ambrosium</name>
    <dbReference type="NCBI Taxonomy" id="131363"/>
    <lineage>
        <taxon>Eukaryota</taxon>
        <taxon>Fungi</taxon>
        <taxon>Dikarya</taxon>
        <taxon>Ascomycota</taxon>
        <taxon>Pezizomycotina</taxon>
        <taxon>Sordariomycetes</taxon>
        <taxon>Hypocreomycetidae</taxon>
        <taxon>Hypocreales</taxon>
        <taxon>Nectriaceae</taxon>
        <taxon>Fusarium</taxon>
        <taxon>Fusarium solani species complex</taxon>
    </lineage>
</organism>
<dbReference type="Proteomes" id="UP000288429">
    <property type="component" value="Unassembled WGS sequence"/>
</dbReference>